<dbReference type="Pfam" id="PF00012">
    <property type="entry name" value="HSP70"/>
    <property type="match status" value="3"/>
</dbReference>
<evidence type="ECO:0000256" key="7">
    <source>
        <dbReference type="RuleBase" id="RU003322"/>
    </source>
</evidence>
<name>A0A6V8KV14_9ACTN</name>
<proteinExistence type="inferred from homology"/>
<accession>A0A6V8KV14</accession>
<gene>
    <name evidence="8" type="primary">dnaK_2</name>
    <name evidence="8" type="ORF">Prum_002100</name>
</gene>
<keyword evidence="3 7" id="KW-0547">Nucleotide-binding</keyword>
<keyword evidence="9" id="KW-1185">Reference proteome</keyword>
<evidence type="ECO:0000256" key="2">
    <source>
        <dbReference type="ARBA" id="ARBA00022553"/>
    </source>
</evidence>
<dbReference type="RefSeq" id="WP_173073135.1">
    <property type="nucleotide sequence ID" value="NZ_BAABJB010000030.1"/>
</dbReference>
<dbReference type="EMBL" id="BLPG01000001">
    <property type="protein sequence ID" value="GFJ86568.1"/>
    <property type="molecule type" value="Genomic_DNA"/>
</dbReference>
<dbReference type="AlphaFoldDB" id="A0A6V8KV14"/>
<evidence type="ECO:0000256" key="5">
    <source>
        <dbReference type="ARBA" id="ARBA00023016"/>
    </source>
</evidence>
<comment type="similarity">
    <text evidence="1 7">Belongs to the heat shock protein 70 family.</text>
</comment>
<dbReference type="FunFam" id="3.90.640.10:FF:000003">
    <property type="entry name" value="Molecular chaperone DnaK"/>
    <property type="match status" value="1"/>
</dbReference>
<evidence type="ECO:0000256" key="6">
    <source>
        <dbReference type="ARBA" id="ARBA00023186"/>
    </source>
</evidence>
<dbReference type="Gene3D" id="2.60.34.10">
    <property type="entry name" value="Substrate Binding Domain Of DNAk, Chain A, domain 1"/>
    <property type="match status" value="1"/>
</dbReference>
<keyword evidence="2" id="KW-0597">Phosphoprotein</keyword>
<dbReference type="Gene3D" id="3.30.420.40">
    <property type="match status" value="2"/>
</dbReference>
<dbReference type="PANTHER" id="PTHR19375">
    <property type="entry name" value="HEAT SHOCK PROTEIN 70KDA"/>
    <property type="match status" value="1"/>
</dbReference>
<dbReference type="GO" id="GO:0140662">
    <property type="term" value="F:ATP-dependent protein folding chaperone"/>
    <property type="evidence" value="ECO:0007669"/>
    <property type="project" value="InterPro"/>
</dbReference>
<dbReference type="PROSITE" id="PS00297">
    <property type="entry name" value="HSP70_1"/>
    <property type="match status" value="1"/>
</dbReference>
<evidence type="ECO:0000256" key="1">
    <source>
        <dbReference type="ARBA" id="ARBA00007381"/>
    </source>
</evidence>
<dbReference type="CDD" id="cd24029">
    <property type="entry name" value="ASKHA_NBD_HSP70_DnaK_HscA_HscC"/>
    <property type="match status" value="1"/>
</dbReference>
<dbReference type="InterPro" id="IPR029047">
    <property type="entry name" value="HSP70_peptide-bd_sf"/>
</dbReference>
<comment type="caution">
    <text evidence="8">The sequence shown here is derived from an EMBL/GenBank/DDBJ whole genome shotgun (WGS) entry which is preliminary data.</text>
</comment>
<dbReference type="Proteomes" id="UP000482960">
    <property type="component" value="Unassembled WGS sequence"/>
</dbReference>
<dbReference type="FunFam" id="3.30.420.40:FF:000071">
    <property type="entry name" value="Molecular chaperone DnaK"/>
    <property type="match status" value="1"/>
</dbReference>
<dbReference type="InterPro" id="IPR018181">
    <property type="entry name" value="Heat_shock_70_CS"/>
</dbReference>
<dbReference type="InterPro" id="IPR043129">
    <property type="entry name" value="ATPase_NBD"/>
</dbReference>
<reference evidence="8 9" key="1">
    <citation type="submission" date="2020-03" db="EMBL/GenBank/DDBJ databases">
        <title>Whole genome shotgun sequence of Phytohabitans rumicis NBRC 108638.</title>
        <authorList>
            <person name="Komaki H."/>
            <person name="Tamura T."/>
        </authorList>
    </citation>
    <scope>NUCLEOTIDE SEQUENCE [LARGE SCALE GENOMIC DNA]</scope>
    <source>
        <strain evidence="8 9">NBRC 108638</strain>
    </source>
</reference>
<evidence type="ECO:0000256" key="4">
    <source>
        <dbReference type="ARBA" id="ARBA00022840"/>
    </source>
</evidence>
<dbReference type="GO" id="GO:0005524">
    <property type="term" value="F:ATP binding"/>
    <property type="evidence" value="ECO:0007669"/>
    <property type="project" value="UniProtKB-KW"/>
</dbReference>
<organism evidence="8 9">
    <name type="scientific">Phytohabitans rumicis</name>
    <dbReference type="NCBI Taxonomy" id="1076125"/>
    <lineage>
        <taxon>Bacteria</taxon>
        <taxon>Bacillati</taxon>
        <taxon>Actinomycetota</taxon>
        <taxon>Actinomycetes</taxon>
        <taxon>Micromonosporales</taxon>
        <taxon>Micromonosporaceae</taxon>
    </lineage>
</organism>
<dbReference type="PRINTS" id="PR00301">
    <property type="entry name" value="HEATSHOCK70"/>
</dbReference>
<sequence length="560" mass="60409">MSEESVTYFGIDLGTTYSVISYVDTHGLPTVVRDEMAAAGTTPSAVFFESTDSIVVGASAKNVAKLFPDRVVQRVKREMGGTRQWEFDGKTYTAESISALILKQLAQHAEQETGQAVRQVVITVPAYFGMLERDATRNAGRIAGLDVIGIVPEPVAAALQYEVKSADGDKTVLVYDLGGGTFDTTVIRIAADTIDVLCTDGNQELGGTDWDDRLVKHLVDEFVAKASPTQDPVDDEHFMQELQLTAEDLKRQLSQVESRSVPLRFAGGSAMIEVTRATFEQITQDLLDDTLHYVDRTLEKLAGKLGVADPARHIDEVLLVGGSAKMPAVKARLAEKYGWEPKIHDPDLSVAKGAARFALSRALWDWDSGDSGATPPTAAEQQARVYELAKRTNVRPEALADLAAKQITNVLPKAFGIKLVDTDKPGWQADPDAASYIEHLVHADESLPSGPHVLNAGTVVPNQREVEVKIYEQAGATESRELSANKLVDHDKGIISGLPPLPAGAPIDVAMTINSEGLLTVTATEPVTEKKLTINVRVSVLSEQEVLDAQQLVSGLAVRA</sequence>
<dbReference type="InterPro" id="IPR013126">
    <property type="entry name" value="Hsp_70_fam"/>
</dbReference>
<keyword evidence="5" id="KW-0346">Stress response</keyword>
<dbReference type="SUPFAM" id="SSF100920">
    <property type="entry name" value="Heat shock protein 70kD (HSP70), peptide-binding domain"/>
    <property type="match status" value="1"/>
</dbReference>
<dbReference type="SUPFAM" id="SSF53067">
    <property type="entry name" value="Actin-like ATPase domain"/>
    <property type="match status" value="2"/>
</dbReference>
<evidence type="ECO:0000256" key="3">
    <source>
        <dbReference type="ARBA" id="ARBA00022741"/>
    </source>
</evidence>
<keyword evidence="6" id="KW-0143">Chaperone</keyword>
<dbReference type="PROSITE" id="PS00329">
    <property type="entry name" value="HSP70_2"/>
    <property type="match status" value="1"/>
</dbReference>
<protein>
    <submittedName>
        <fullName evidence="8">Molecular chaperone DnaK</fullName>
    </submittedName>
</protein>
<dbReference type="Gene3D" id="3.90.640.10">
    <property type="entry name" value="Actin, Chain A, domain 4"/>
    <property type="match status" value="1"/>
</dbReference>
<keyword evidence="4 7" id="KW-0067">ATP-binding</keyword>
<evidence type="ECO:0000313" key="9">
    <source>
        <dbReference type="Proteomes" id="UP000482960"/>
    </source>
</evidence>
<reference evidence="8 9" key="2">
    <citation type="submission" date="2020-03" db="EMBL/GenBank/DDBJ databases">
        <authorList>
            <person name="Ichikawa N."/>
            <person name="Kimura A."/>
            <person name="Kitahashi Y."/>
            <person name="Uohara A."/>
        </authorList>
    </citation>
    <scope>NUCLEOTIDE SEQUENCE [LARGE SCALE GENOMIC DNA]</scope>
    <source>
        <strain evidence="8 9">NBRC 108638</strain>
    </source>
</reference>
<evidence type="ECO:0000313" key="8">
    <source>
        <dbReference type="EMBL" id="GFJ86568.1"/>
    </source>
</evidence>